<evidence type="ECO:0000256" key="1">
    <source>
        <dbReference type="SAM" id="MobiDB-lite"/>
    </source>
</evidence>
<comment type="caution">
    <text evidence="2">The sequence shown here is derived from an EMBL/GenBank/DDBJ whole genome shotgun (WGS) entry which is preliminary data.</text>
</comment>
<feature type="compositionally biased region" description="Polar residues" evidence="1">
    <location>
        <begin position="168"/>
        <end position="180"/>
    </location>
</feature>
<feature type="compositionally biased region" description="Basic and acidic residues" evidence="1">
    <location>
        <begin position="96"/>
        <end position="114"/>
    </location>
</feature>
<proteinExistence type="predicted"/>
<gene>
    <name evidence="2" type="ORF">PROFUN_01597</name>
</gene>
<accession>A0A2P6NTN5</accession>
<feature type="compositionally biased region" description="Polar residues" evidence="1">
    <location>
        <begin position="189"/>
        <end position="201"/>
    </location>
</feature>
<dbReference type="AlphaFoldDB" id="A0A2P6NTN5"/>
<dbReference type="InParanoid" id="A0A2P6NTN5"/>
<evidence type="ECO:0000313" key="2">
    <source>
        <dbReference type="EMBL" id="PRP87335.1"/>
    </source>
</evidence>
<feature type="compositionally biased region" description="Polar residues" evidence="1">
    <location>
        <begin position="84"/>
        <end position="95"/>
    </location>
</feature>
<organism evidence="2 3">
    <name type="scientific">Planoprotostelium fungivorum</name>
    <dbReference type="NCBI Taxonomy" id="1890364"/>
    <lineage>
        <taxon>Eukaryota</taxon>
        <taxon>Amoebozoa</taxon>
        <taxon>Evosea</taxon>
        <taxon>Variosea</taxon>
        <taxon>Cavosteliida</taxon>
        <taxon>Cavosteliaceae</taxon>
        <taxon>Planoprotostelium</taxon>
    </lineage>
</organism>
<feature type="compositionally biased region" description="Low complexity" evidence="1">
    <location>
        <begin position="123"/>
        <end position="138"/>
    </location>
</feature>
<evidence type="ECO:0000313" key="3">
    <source>
        <dbReference type="Proteomes" id="UP000241769"/>
    </source>
</evidence>
<sequence length="266" mass="30381">MSGNFHEGAFPRLGPDHAKKTNPLRVCSCEGKKKAGADSDSALFVGLTSKGCEFIRDVWREESARFLHFATLTHITIRGDMYFHQNQPPHNQSQGFHDRPNKRSRFNSEEERGSHNHNHHSGNNHTNNNNNHGHAFNGHHGGFDHRQNFHRSTSTPNMNQKEHHHHPSMNQHQPPTSQMHMKSPPHNPPSTGLRMSSATLTRESSVEDVSRVSQQQRQRKPGTHHDIAAEHERKRNAVQMANARYGYYHAQDSNHMNFIIPCLPPE</sequence>
<feature type="region of interest" description="Disordered" evidence="1">
    <location>
        <begin position="83"/>
        <end position="227"/>
    </location>
</feature>
<reference evidence="2 3" key="1">
    <citation type="journal article" date="2018" name="Genome Biol. Evol.">
        <title>Multiple Roots of Fruiting Body Formation in Amoebozoa.</title>
        <authorList>
            <person name="Hillmann F."/>
            <person name="Forbes G."/>
            <person name="Novohradska S."/>
            <person name="Ferling I."/>
            <person name="Riege K."/>
            <person name="Groth M."/>
            <person name="Westermann M."/>
            <person name="Marz M."/>
            <person name="Spaller T."/>
            <person name="Winckler T."/>
            <person name="Schaap P."/>
            <person name="Glockner G."/>
        </authorList>
    </citation>
    <scope>NUCLEOTIDE SEQUENCE [LARGE SCALE GENOMIC DNA]</scope>
    <source>
        <strain evidence="2 3">Jena</strain>
    </source>
</reference>
<protein>
    <submittedName>
        <fullName evidence="2">Uncharacterized protein</fullName>
    </submittedName>
</protein>
<dbReference type="Proteomes" id="UP000241769">
    <property type="component" value="Unassembled WGS sequence"/>
</dbReference>
<name>A0A2P6NTN5_9EUKA</name>
<dbReference type="EMBL" id="MDYQ01000021">
    <property type="protein sequence ID" value="PRP87335.1"/>
    <property type="molecule type" value="Genomic_DNA"/>
</dbReference>
<keyword evidence="3" id="KW-1185">Reference proteome</keyword>
<feature type="compositionally biased region" description="Polar residues" evidence="1">
    <location>
        <begin position="150"/>
        <end position="159"/>
    </location>
</feature>